<accession>A0A8H6VVF3</accession>
<protein>
    <submittedName>
        <fullName evidence="1">Uncharacterized protein</fullName>
    </submittedName>
</protein>
<dbReference type="RefSeq" id="XP_037216772.1">
    <property type="nucleotide sequence ID" value="XM_037367378.1"/>
</dbReference>
<reference evidence="1" key="1">
    <citation type="submission" date="2020-05" db="EMBL/GenBank/DDBJ databases">
        <title>Mycena genomes resolve the evolution of fungal bioluminescence.</title>
        <authorList>
            <person name="Tsai I.J."/>
        </authorList>
    </citation>
    <scope>NUCLEOTIDE SEQUENCE</scope>
    <source>
        <strain evidence="1">171206Taipei</strain>
    </source>
</reference>
<proteinExistence type="predicted"/>
<dbReference type="SUPFAM" id="SSF81837">
    <property type="entry name" value="BEACH domain"/>
    <property type="match status" value="1"/>
</dbReference>
<gene>
    <name evidence="1" type="ORF">MIND_01080500</name>
</gene>
<name>A0A8H6VVF3_9AGAR</name>
<dbReference type="Proteomes" id="UP000636479">
    <property type="component" value="Unassembled WGS sequence"/>
</dbReference>
<organism evidence="1 2">
    <name type="scientific">Mycena indigotica</name>
    <dbReference type="NCBI Taxonomy" id="2126181"/>
    <lineage>
        <taxon>Eukaryota</taxon>
        <taxon>Fungi</taxon>
        <taxon>Dikarya</taxon>
        <taxon>Basidiomycota</taxon>
        <taxon>Agaricomycotina</taxon>
        <taxon>Agaricomycetes</taxon>
        <taxon>Agaricomycetidae</taxon>
        <taxon>Agaricales</taxon>
        <taxon>Marasmiineae</taxon>
        <taxon>Mycenaceae</taxon>
        <taxon>Mycena</taxon>
    </lineage>
</organism>
<evidence type="ECO:0000313" key="2">
    <source>
        <dbReference type="Proteomes" id="UP000636479"/>
    </source>
</evidence>
<comment type="caution">
    <text evidence="1">The sequence shown here is derived from an EMBL/GenBank/DDBJ whole genome shotgun (WGS) entry which is preliminary data.</text>
</comment>
<dbReference type="AlphaFoldDB" id="A0A8H6VVF3"/>
<keyword evidence="2" id="KW-1185">Reference proteome</keyword>
<dbReference type="OrthoDB" id="2989856at2759"/>
<sequence length="155" mass="18055">MARRIKTLFPATLPFAQPPPRVKQVEARGQTPFYILAWRVHNNKLDIIDHQFPAVDTHYEKCWHATMAKHAVRESIGEPYVMTNILCDGDRRHMYFITQTNLHPFDLTPDCLQVRMAREALEAFYLPYVDDPDDVLGDPVWYRVGPFKDATPKET</sequence>
<dbReference type="GeneID" id="59349894"/>
<dbReference type="EMBL" id="JACAZF010000009">
    <property type="protein sequence ID" value="KAF7295409.1"/>
    <property type="molecule type" value="Genomic_DNA"/>
</dbReference>
<dbReference type="InterPro" id="IPR036372">
    <property type="entry name" value="BEACH_dom_sf"/>
</dbReference>
<evidence type="ECO:0000313" key="1">
    <source>
        <dbReference type="EMBL" id="KAF7295409.1"/>
    </source>
</evidence>